<evidence type="ECO:0000313" key="3">
    <source>
        <dbReference type="Proteomes" id="UP000009097"/>
    </source>
</evidence>
<accession>A0A0J9UP07</accession>
<sequence length="30" mass="3190">MKTSNIAATTPSGPENGPSFVDTQDEPRLE</sequence>
<reference evidence="2" key="2">
    <citation type="journal article" date="2010" name="Nature">
        <title>Comparative genomics reveals mobile pathogenicity chromosomes in Fusarium.</title>
        <authorList>
            <person name="Ma L.J."/>
            <person name="van der Does H.C."/>
            <person name="Borkovich K.A."/>
            <person name="Coleman J.J."/>
            <person name="Daboussi M.J."/>
            <person name="Di Pietro A."/>
            <person name="Dufresne M."/>
            <person name="Freitag M."/>
            <person name="Grabherr M."/>
            <person name="Henrissat B."/>
            <person name="Houterman P.M."/>
            <person name="Kang S."/>
            <person name="Shim W.B."/>
            <person name="Woloshuk C."/>
            <person name="Xie X."/>
            <person name="Xu J.R."/>
            <person name="Antoniw J."/>
            <person name="Baker S.E."/>
            <person name="Bluhm B.H."/>
            <person name="Breakspear A."/>
            <person name="Brown D.W."/>
            <person name="Butchko R.A."/>
            <person name="Chapman S."/>
            <person name="Coulson R."/>
            <person name="Coutinho P.M."/>
            <person name="Danchin E.G."/>
            <person name="Diener A."/>
            <person name="Gale L.R."/>
            <person name="Gardiner D.M."/>
            <person name="Goff S."/>
            <person name="Hammond-Kosack K.E."/>
            <person name="Hilburn K."/>
            <person name="Hua-Van A."/>
            <person name="Jonkers W."/>
            <person name="Kazan K."/>
            <person name="Kodira C.D."/>
            <person name="Koehrsen M."/>
            <person name="Kumar L."/>
            <person name="Lee Y.H."/>
            <person name="Li L."/>
            <person name="Manners J.M."/>
            <person name="Miranda-Saavedra D."/>
            <person name="Mukherjee M."/>
            <person name="Park G."/>
            <person name="Park J."/>
            <person name="Park S.Y."/>
            <person name="Proctor R.H."/>
            <person name="Regev A."/>
            <person name="Ruiz-Roldan M.C."/>
            <person name="Sain D."/>
            <person name="Sakthikumar S."/>
            <person name="Sykes S."/>
            <person name="Schwartz D.C."/>
            <person name="Turgeon B.G."/>
            <person name="Wapinski I."/>
            <person name="Yoder O."/>
            <person name="Young S."/>
            <person name="Zeng Q."/>
            <person name="Zhou S."/>
            <person name="Galagan J."/>
            <person name="Cuomo C.A."/>
            <person name="Kistler H.C."/>
            <person name="Rep M."/>
        </authorList>
    </citation>
    <scope>NUCLEOTIDE SEQUENCE [LARGE SCALE GENOMIC DNA]</scope>
    <source>
        <strain evidence="2">4287</strain>
    </source>
</reference>
<name>A0A0J9UP07_FUSO4</name>
<reference evidence="2" key="1">
    <citation type="submission" date="2007-04" db="EMBL/GenBank/DDBJ databases">
        <authorList>
            <consortium name="The Broad Institute Genome Sequencing Platform"/>
            <person name="Birren B."/>
            <person name="Lander E."/>
            <person name="Galagan J."/>
            <person name="Nusbaum C."/>
            <person name="Devon K."/>
            <person name="Ma L.-J."/>
            <person name="Jaffe D."/>
            <person name="Butler J."/>
            <person name="Alvarez P."/>
            <person name="Gnerre S."/>
            <person name="Grabherr M."/>
            <person name="Kleber M."/>
            <person name="Mauceli E."/>
            <person name="Brockman W."/>
            <person name="MacCallum I.A."/>
            <person name="Young S."/>
            <person name="LaButti K."/>
            <person name="DeCaprio D."/>
            <person name="Crawford M."/>
            <person name="Koehrsen M."/>
            <person name="Engels R."/>
            <person name="Montgomery P."/>
            <person name="Pearson M."/>
            <person name="Howarth C."/>
            <person name="Larson L."/>
            <person name="White J."/>
            <person name="O'Leary S."/>
            <person name="Kodira C."/>
            <person name="Zeng Q."/>
            <person name="Yandava C."/>
            <person name="Alvarado L."/>
            <person name="Kistler C."/>
            <person name="Shim W.-B."/>
            <person name="Kang S."/>
            <person name="Woloshuk C."/>
        </authorList>
    </citation>
    <scope>NUCLEOTIDE SEQUENCE</scope>
    <source>
        <strain evidence="2">4287</strain>
    </source>
</reference>
<dbReference type="AlphaFoldDB" id="A0A0J9UP07"/>
<dbReference type="GeneID" id="28959312"/>
<evidence type="ECO:0000256" key="1">
    <source>
        <dbReference type="SAM" id="MobiDB-lite"/>
    </source>
</evidence>
<dbReference type="KEGG" id="fox:FOXG_18606"/>
<organism evidence="2 3">
    <name type="scientific">Fusarium oxysporum f. sp. lycopersici (strain 4287 / CBS 123668 / FGSC 9935 / NRRL 34936)</name>
    <name type="common">Fusarium vascular wilt of tomato</name>
    <dbReference type="NCBI Taxonomy" id="426428"/>
    <lineage>
        <taxon>Eukaryota</taxon>
        <taxon>Fungi</taxon>
        <taxon>Dikarya</taxon>
        <taxon>Ascomycota</taxon>
        <taxon>Pezizomycotina</taxon>
        <taxon>Sordariomycetes</taxon>
        <taxon>Hypocreomycetidae</taxon>
        <taxon>Hypocreales</taxon>
        <taxon>Nectriaceae</taxon>
        <taxon>Fusarium</taxon>
        <taxon>Fusarium oxysporum species complex</taxon>
    </lineage>
</organism>
<dbReference type="EMBL" id="DS231698">
    <property type="protein sequence ID" value="KNA99880.1"/>
    <property type="molecule type" value="Genomic_DNA"/>
</dbReference>
<gene>
    <name evidence="2" type="ORF">FOXG_18606</name>
</gene>
<protein>
    <submittedName>
        <fullName evidence="2">Uncharacterized protein</fullName>
    </submittedName>
</protein>
<proteinExistence type="predicted"/>
<feature type="region of interest" description="Disordered" evidence="1">
    <location>
        <begin position="1"/>
        <end position="30"/>
    </location>
</feature>
<dbReference type="Proteomes" id="UP000009097">
    <property type="component" value="Unassembled WGS sequence"/>
</dbReference>
<dbReference type="RefSeq" id="XP_018237926.1">
    <property type="nucleotide sequence ID" value="XM_018398738.1"/>
</dbReference>
<dbReference type="VEuPathDB" id="FungiDB:FOXG_18606"/>
<feature type="compositionally biased region" description="Polar residues" evidence="1">
    <location>
        <begin position="1"/>
        <end position="13"/>
    </location>
</feature>
<evidence type="ECO:0000313" key="2">
    <source>
        <dbReference type="EMBL" id="KNA99880.1"/>
    </source>
</evidence>